<dbReference type="Pfam" id="PF04055">
    <property type="entry name" value="Radical_SAM"/>
    <property type="match status" value="1"/>
</dbReference>
<dbReference type="InterPro" id="IPR051198">
    <property type="entry name" value="BchE-like"/>
</dbReference>
<evidence type="ECO:0000256" key="4">
    <source>
        <dbReference type="ARBA" id="ARBA00023004"/>
    </source>
</evidence>
<sequence>MIVTLINPPVLMRKGNAATVTPSPPLGLAYVASYIRSFYQVEIVDSMGEALDQVTDIKNSPYFFYGLQIDEIIARINPKSRIIGLSCMFTSNWLLHKEIVRKAIDTFPDALIVLGGEHATAAHENILREFPKNLVCVLGEGEETLLDLCQQLEKENGDLKKIKGIAYCDEERSVVSSRRERIKALDEIPTPAWDLFPMENYLQQGSGATVHNRRTMMMLTSRGCPYKCSFCSAPQMWDKYVFHRAPEAIIQEIRKYISLYKIDHIEFMDLVGLVNKKWTMDFCEKMAQANLPVTITFSPGTRSEILSEEILRGLKAAKLLRIQYAPDSGSTEEAKLLKKNANLDKMTISMAKSVELDLPICSNILVGYPGQRLRDLYRTGKFCLKLARLGVDDVLVHNFVPYDGSEFHEKLINDPKKRFLKYIGDTFMTRTTGPSLGYVQSYSENIPSWFLSIFRFAVLGACVIVHYLFHPKRIFKSIKNVSNKLPVTYLENLLYLKFYREVKVMKKMEAVSIESFKGIG</sequence>
<dbReference type="CDD" id="cd02068">
    <property type="entry name" value="radical_SAM_B12_BD"/>
    <property type="match status" value="1"/>
</dbReference>
<dbReference type="SFLD" id="SFLDG01123">
    <property type="entry name" value="methyltransferase_(Class_B)"/>
    <property type="match status" value="1"/>
</dbReference>
<dbReference type="AlphaFoldDB" id="A0A2K9NSZ1"/>
<reference evidence="6 7" key="1">
    <citation type="submission" date="2018-01" db="EMBL/GenBank/DDBJ databases">
        <title>Complete genome sequence of Bacteriovorax stolpii DSM12778.</title>
        <authorList>
            <person name="Tang B."/>
            <person name="Chang J."/>
        </authorList>
    </citation>
    <scope>NUCLEOTIDE SEQUENCE [LARGE SCALE GENOMIC DNA]</scope>
    <source>
        <strain evidence="6 7">DSM 12778</strain>
    </source>
</reference>
<gene>
    <name evidence="6" type="ORF">C0V70_11115</name>
</gene>
<evidence type="ECO:0000256" key="5">
    <source>
        <dbReference type="ARBA" id="ARBA00023014"/>
    </source>
</evidence>
<dbReference type="KEGG" id="bsto:C0V70_11115"/>
<evidence type="ECO:0000313" key="7">
    <source>
        <dbReference type="Proteomes" id="UP000235584"/>
    </source>
</evidence>
<proteinExistence type="predicted"/>
<dbReference type="EMBL" id="CP025704">
    <property type="protein sequence ID" value="AUN98641.1"/>
    <property type="molecule type" value="Genomic_DNA"/>
</dbReference>
<keyword evidence="5" id="KW-0411">Iron-sulfur</keyword>
<keyword evidence="3" id="KW-0479">Metal-binding</keyword>
<dbReference type="InterPro" id="IPR034466">
    <property type="entry name" value="Methyltransferase_Class_B"/>
</dbReference>
<dbReference type="PROSITE" id="PS51918">
    <property type="entry name" value="RADICAL_SAM"/>
    <property type="match status" value="1"/>
</dbReference>
<dbReference type="GO" id="GO:0003824">
    <property type="term" value="F:catalytic activity"/>
    <property type="evidence" value="ECO:0007669"/>
    <property type="project" value="InterPro"/>
</dbReference>
<accession>A0A2K9NSZ1</accession>
<name>A0A2K9NSZ1_BACTC</name>
<dbReference type="SFLD" id="SFLDG01082">
    <property type="entry name" value="B12-binding_domain_containing"/>
    <property type="match status" value="1"/>
</dbReference>
<evidence type="ECO:0000256" key="3">
    <source>
        <dbReference type="ARBA" id="ARBA00022723"/>
    </source>
</evidence>
<dbReference type="InterPro" id="IPR006158">
    <property type="entry name" value="Cobalamin-bd"/>
</dbReference>
<dbReference type="PROSITE" id="PS51332">
    <property type="entry name" value="B12_BINDING"/>
    <property type="match status" value="1"/>
</dbReference>
<dbReference type="GO" id="GO:0031419">
    <property type="term" value="F:cobalamin binding"/>
    <property type="evidence" value="ECO:0007669"/>
    <property type="project" value="InterPro"/>
</dbReference>
<dbReference type="Gene3D" id="3.40.50.280">
    <property type="entry name" value="Cobalamin-binding domain"/>
    <property type="match status" value="1"/>
</dbReference>
<dbReference type="SUPFAM" id="SSF102114">
    <property type="entry name" value="Radical SAM enzymes"/>
    <property type="match status" value="1"/>
</dbReference>
<dbReference type="GO" id="GO:0046872">
    <property type="term" value="F:metal ion binding"/>
    <property type="evidence" value="ECO:0007669"/>
    <property type="project" value="UniProtKB-KW"/>
</dbReference>
<dbReference type="Proteomes" id="UP000235584">
    <property type="component" value="Chromosome"/>
</dbReference>
<dbReference type="GO" id="GO:0051539">
    <property type="term" value="F:4 iron, 4 sulfur cluster binding"/>
    <property type="evidence" value="ECO:0007669"/>
    <property type="project" value="UniProtKB-KW"/>
</dbReference>
<dbReference type="InterPro" id="IPR006638">
    <property type="entry name" value="Elp3/MiaA/NifB-like_rSAM"/>
</dbReference>
<dbReference type="OrthoDB" id="9801424at2"/>
<dbReference type="Gene3D" id="3.80.30.20">
    <property type="entry name" value="tm_1862 like domain"/>
    <property type="match status" value="1"/>
</dbReference>
<dbReference type="Pfam" id="PF02310">
    <property type="entry name" value="B12-binding"/>
    <property type="match status" value="1"/>
</dbReference>
<dbReference type="RefSeq" id="WP_102243932.1">
    <property type="nucleotide sequence ID" value="NZ_CP025704.1"/>
</dbReference>
<dbReference type="PANTHER" id="PTHR43409">
    <property type="entry name" value="ANAEROBIC MAGNESIUM-PROTOPORPHYRIN IX MONOMETHYL ESTER CYCLASE-RELATED"/>
    <property type="match status" value="1"/>
</dbReference>
<dbReference type="InterPro" id="IPR007197">
    <property type="entry name" value="rSAM"/>
</dbReference>
<dbReference type="SMART" id="SM00729">
    <property type="entry name" value="Elp3"/>
    <property type="match status" value="1"/>
</dbReference>
<evidence type="ECO:0000256" key="1">
    <source>
        <dbReference type="ARBA" id="ARBA00001966"/>
    </source>
</evidence>
<organism evidence="6 7">
    <name type="scientific">Bacteriovorax stolpii</name>
    <name type="common">Bdellovibrio stolpii</name>
    <dbReference type="NCBI Taxonomy" id="960"/>
    <lineage>
        <taxon>Bacteria</taxon>
        <taxon>Pseudomonadati</taxon>
        <taxon>Bdellovibrionota</taxon>
        <taxon>Bacteriovoracia</taxon>
        <taxon>Bacteriovoracales</taxon>
        <taxon>Bacteriovoracaceae</taxon>
        <taxon>Bacteriovorax</taxon>
    </lineage>
</organism>
<protein>
    <submittedName>
        <fullName evidence="6">Uncharacterized protein</fullName>
    </submittedName>
</protein>
<evidence type="ECO:0000256" key="2">
    <source>
        <dbReference type="ARBA" id="ARBA00022691"/>
    </source>
</evidence>
<dbReference type="CDD" id="cd01335">
    <property type="entry name" value="Radical_SAM"/>
    <property type="match status" value="1"/>
</dbReference>
<dbReference type="InterPro" id="IPR058240">
    <property type="entry name" value="rSAM_sf"/>
</dbReference>
<evidence type="ECO:0000313" key="6">
    <source>
        <dbReference type="EMBL" id="AUN98641.1"/>
    </source>
</evidence>
<keyword evidence="4" id="KW-0408">Iron</keyword>
<comment type="cofactor">
    <cofactor evidence="1">
        <name>[4Fe-4S] cluster</name>
        <dbReference type="ChEBI" id="CHEBI:49883"/>
    </cofactor>
</comment>
<keyword evidence="7" id="KW-1185">Reference proteome</keyword>
<dbReference type="InterPro" id="IPR023404">
    <property type="entry name" value="rSAM_horseshoe"/>
</dbReference>
<keyword evidence="2" id="KW-0949">S-adenosyl-L-methionine</keyword>
<dbReference type="SFLD" id="SFLDS00029">
    <property type="entry name" value="Radical_SAM"/>
    <property type="match status" value="1"/>
</dbReference>